<dbReference type="PRINTS" id="PR00147">
    <property type="entry name" value="DNAPHOTLYASE"/>
</dbReference>
<dbReference type="Gene3D" id="1.25.40.80">
    <property type="match status" value="1"/>
</dbReference>
<dbReference type="GO" id="GO:0005634">
    <property type="term" value="C:nucleus"/>
    <property type="evidence" value="ECO:0007669"/>
    <property type="project" value="TreeGrafter"/>
</dbReference>
<dbReference type="PROSITE" id="PS00394">
    <property type="entry name" value="DNA_PHOTOLYASES_1_1"/>
    <property type="match status" value="1"/>
</dbReference>
<reference evidence="10 13" key="3">
    <citation type="submission" date="2019-09" db="EMBL/GenBank/DDBJ databases">
        <title>The hologenome of the rock-dwelling lichen Lasallia pustulata.</title>
        <authorList>
            <person name="Greshake Tzovaras B."/>
            <person name="Segers F."/>
            <person name="Bicker A."/>
            <person name="Dal Grande F."/>
            <person name="Otte J."/>
            <person name="Hankeln T."/>
            <person name="Schmitt I."/>
            <person name="Ebersberger I."/>
        </authorList>
    </citation>
    <scope>NUCLEOTIDE SEQUENCE [LARGE SCALE GENOMIC DNA]</scope>
    <source>
        <strain evidence="10">A1-1</strain>
    </source>
</reference>
<dbReference type="FunFam" id="1.10.579.10:FF:000003">
    <property type="entry name" value="Deoxyribodipyrimidine photo-lyase"/>
    <property type="match status" value="1"/>
</dbReference>
<evidence type="ECO:0000256" key="1">
    <source>
        <dbReference type="ARBA" id="ARBA00001932"/>
    </source>
</evidence>
<keyword evidence="5" id="KW-0157">Chromophore</keyword>
<feature type="binding site" evidence="6">
    <location>
        <position position="333"/>
    </location>
    <ligand>
        <name>FAD</name>
        <dbReference type="ChEBI" id="CHEBI:57692"/>
    </ligand>
</feature>
<dbReference type="Pfam" id="PF00875">
    <property type="entry name" value="DNA_photolyase"/>
    <property type="match status" value="1"/>
</dbReference>
<keyword evidence="3 6" id="KW-0285">Flavoprotein</keyword>
<sequence>MLQKRAANGNGIKRKAIPPPDSPRKGPKNGITLYNESPKEEAYGIVQREFYPPEMTNARCHQYNNNELPRPIELLEAAQEDTKEARENIPVKDAVVHWYKCDLRTRDNKALHLAHRKARSKGVPLICMYIVSPQDFQAHLTSPVRVDFILRTLAVLKEDLAELGIPLHVELIEKRKTIPDKIIEWCEKWGASHIYANAEYEVDELRREAMMTRKCLDKGISMTVVPDTCVVAPGELSSQQGRQYAVYSPWFRAWVAYLHQHPHQLDPYERPGQNPSSAHEKFKDIFEGKIPEAPENKKLNDEEKKRFHSMWPAGEQEALARLEMFLDQKIGKYKDSRNFPASNGTACTSVHFASGTLAARTAIRRARDVNSTTQLDKGNLDIASWISEVAWRDFYKHVLAHWPYICMNKPFKPEYTNIAWEYSPTLFHAWTTGHTGYPIVDAAMRQLNTTGYMHNRCRMITASFLAKHLLLDWRLGEIYFMEHLIDGDWASNNGGWGFSASSGVDPQPYFRIFNPLLQSEKFDAAGEYIRKWVPELREVPGKAVHDPYARGAAKVAEKEGYPRMVVEHRVARERCLERYKAGLGRGTA</sequence>
<dbReference type="GO" id="GO:0071949">
    <property type="term" value="F:FAD binding"/>
    <property type="evidence" value="ECO:0007669"/>
    <property type="project" value="TreeGrafter"/>
</dbReference>
<dbReference type="SUPFAM" id="SSF52425">
    <property type="entry name" value="Cryptochrome/photolyase, N-terminal domain"/>
    <property type="match status" value="1"/>
</dbReference>
<dbReference type="EMBL" id="FWEW01000160">
    <property type="protein sequence ID" value="SLM33902.1"/>
    <property type="molecule type" value="Genomic_DNA"/>
</dbReference>
<dbReference type="GO" id="GO:0032922">
    <property type="term" value="P:circadian regulation of gene expression"/>
    <property type="evidence" value="ECO:0007669"/>
    <property type="project" value="TreeGrafter"/>
</dbReference>
<evidence type="ECO:0000313" key="12">
    <source>
        <dbReference type="Proteomes" id="UP000192927"/>
    </source>
</evidence>
<feature type="region of interest" description="Disordered" evidence="8">
    <location>
        <begin position="1"/>
        <end position="37"/>
    </location>
</feature>
<dbReference type="AlphaFoldDB" id="A0A1W5CSY8"/>
<dbReference type="PANTHER" id="PTHR11455:SF18">
    <property type="entry name" value="SI:CH1073-390K14.1"/>
    <property type="match status" value="1"/>
</dbReference>
<dbReference type="Gene3D" id="3.40.50.620">
    <property type="entry name" value="HUPs"/>
    <property type="match status" value="1"/>
</dbReference>
<evidence type="ECO:0000256" key="6">
    <source>
        <dbReference type="PIRSR" id="PIRSR602081-1"/>
    </source>
</evidence>
<dbReference type="PROSITE" id="PS51645">
    <property type="entry name" value="PHR_CRY_ALPHA_BETA"/>
    <property type="match status" value="1"/>
</dbReference>
<organism evidence="11 12">
    <name type="scientific">Lasallia pustulata</name>
    <dbReference type="NCBI Taxonomy" id="136370"/>
    <lineage>
        <taxon>Eukaryota</taxon>
        <taxon>Fungi</taxon>
        <taxon>Dikarya</taxon>
        <taxon>Ascomycota</taxon>
        <taxon>Pezizomycotina</taxon>
        <taxon>Lecanoromycetes</taxon>
        <taxon>OSLEUM clade</taxon>
        <taxon>Umbilicariomycetidae</taxon>
        <taxon>Umbilicariales</taxon>
        <taxon>Umbilicariaceae</taxon>
        <taxon>Lasallia</taxon>
    </lineage>
</organism>
<feature type="site" description="Electron transfer via tryptophanyl radical" evidence="7">
    <location>
        <position position="473"/>
    </location>
</feature>
<dbReference type="InterPro" id="IPR002081">
    <property type="entry name" value="Cryptochrome/DNA_photolyase_1"/>
</dbReference>
<feature type="binding site" evidence="6">
    <location>
        <begin position="388"/>
        <end position="395"/>
    </location>
    <ligand>
        <name>FAD</name>
        <dbReference type="ChEBI" id="CHEBI:57692"/>
    </ligand>
</feature>
<evidence type="ECO:0000256" key="7">
    <source>
        <dbReference type="PIRSR" id="PIRSR602081-2"/>
    </source>
</evidence>
<dbReference type="GO" id="GO:0005737">
    <property type="term" value="C:cytoplasm"/>
    <property type="evidence" value="ECO:0007669"/>
    <property type="project" value="TreeGrafter"/>
</dbReference>
<keyword evidence="12" id="KW-1185">Reference proteome</keyword>
<dbReference type="PANTHER" id="PTHR11455">
    <property type="entry name" value="CRYPTOCHROME"/>
    <property type="match status" value="1"/>
</dbReference>
<dbReference type="Gene3D" id="1.10.579.10">
    <property type="entry name" value="DNA Cyclobutane Dipyrimidine Photolyase, subunit A, domain 3"/>
    <property type="match status" value="1"/>
</dbReference>
<feature type="site" description="Electron transfer via tryptophanyl radical" evidence="7">
    <location>
        <position position="420"/>
    </location>
</feature>
<evidence type="ECO:0000256" key="8">
    <source>
        <dbReference type="SAM" id="MobiDB-lite"/>
    </source>
</evidence>
<keyword evidence="11" id="KW-0456">Lyase</keyword>
<evidence type="ECO:0000256" key="5">
    <source>
        <dbReference type="ARBA" id="ARBA00022991"/>
    </source>
</evidence>
<evidence type="ECO:0000259" key="9">
    <source>
        <dbReference type="PROSITE" id="PS51645"/>
    </source>
</evidence>
<dbReference type="InterPro" id="IPR014729">
    <property type="entry name" value="Rossmann-like_a/b/a_fold"/>
</dbReference>
<gene>
    <name evidence="10" type="ORF">FRX48_00850</name>
</gene>
<name>A0A1W5CSY8_9LECA</name>
<feature type="binding site" evidence="6">
    <location>
        <begin position="345"/>
        <end position="349"/>
    </location>
    <ligand>
        <name>FAD</name>
        <dbReference type="ChEBI" id="CHEBI:57692"/>
    </ligand>
</feature>
<evidence type="ECO:0000256" key="3">
    <source>
        <dbReference type="ARBA" id="ARBA00022630"/>
    </source>
</evidence>
<dbReference type="GO" id="GO:0003904">
    <property type="term" value="F:deoxyribodipyrimidine photo-lyase activity"/>
    <property type="evidence" value="ECO:0007669"/>
    <property type="project" value="TreeGrafter"/>
</dbReference>
<dbReference type="GO" id="GO:0043153">
    <property type="term" value="P:entrainment of circadian clock by photoperiod"/>
    <property type="evidence" value="ECO:0007669"/>
    <property type="project" value="TreeGrafter"/>
</dbReference>
<dbReference type="Proteomes" id="UP000324767">
    <property type="component" value="Unassembled WGS sequence"/>
</dbReference>
<protein>
    <submittedName>
        <fullName evidence="11">Deoxyribodipyrimidine photo-lyase</fullName>
    </submittedName>
</protein>
<reference evidence="11" key="1">
    <citation type="submission" date="2017-03" db="EMBL/GenBank/DDBJ databases">
        <authorList>
            <person name="Afonso C.L."/>
            <person name="Miller P.J."/>
            <person name="Scott M.A."/>
            <person name="Spackman E."/>
            <person name="Goraichik I."/>
            <person name="Dimitrov K.M."/>
            <person name="Suarez D.L."/>
            <person name="Swayne D.E."/>
        </authorList>
    </citation>
    <scope>NUCLEOTIDE SEQUENCE [LARGE SCALE GENOMIC DNA]</scope>
</reference>
<dbReference type="InterPro" id="IPR005101">
    <property type="entry name" value="Cryptochr/Photolyase_FAD-bd"/>
</dbReference>
<comment type="similarity">
    <text evidence="2">Belongs to the DNA photolyase class-1 family.</text>
</comment>
<dbReference type="GO" id="GO:0006950">
    <property type="term" value="P:response to stress"/>
    <property type="evidence" value="ECO:0007669"/>
    <property type="project" value="UniProtKB-ARBA"/>
</dbReference>
<keyword evidence="4 6" id="KW-0274">FAD</keyword>
<dbReference type="PROSITE" id="PS00691">
    <property type="entry name" value="DNA_PHOTOLYASES_1_2"/>
    <property type="match status" value="1"/>
</dbReference>
<dbReference type="SUPFAM" id="SSF48173">
    <property type="entry name" value="Cryptochrome/photolyase FAD-binding domain"/>
    <property type="match status" value="1"/>
</dbReference>
<evidence type="ECO:0000256" key="2">
    <source>
        <dbReference type="ARBA" id="ARBA00005862"/>
    </source>
</evidence>
<dbReference type="GO" id="GO:0003677">
    <property type="term" value="F:DNA binding"/>
    <property type="evidence" value="ECO:0007669"/>
    <property type="project" value="TreeGrafter"/>
</dbReference>
<dbReference type="InterPro" id="IPR006050">
    <property type="entry name" value="DNA_photolyase_N"/>
</dbReference>
<dbReference type="InterPro" id="IPR018394">
    <property type="entry name" value="DNA_photolyase_1_CS_C"/>
</dbReference>
<dbReference type="GO" id="GO:0006139">
    <property type="term" value="P:nucleobase-containing compound metabolic process"/>
    <property type="evidence" value="ECO:0007669"/>
    <property type="project" value="UniProtKB-ARBA"/>
</dbReference>
<feature type="site" description="Electron transfer via tryptophanyl radical" evidence="7">
    <location>
        <position position="496"/>
    </location>
</feature>
<feature type="domain" description="Photolyase/cryptochrome alpha/beta" evidence="9">
    <location>
        <begin position="93"/>
        <end position="230"/>
    </location>
</feature>
<dbReference type="OrthoDB" id="435881at2759"/>
<feature type="binding site" evidence="6">
    <location>
        <position position="385"/>
    </location>
    <ligand>
        <name>FAD</name>
        <dbReference type="ChEBI" id="CHEBI:57692"/>
    </ligand>
</feature>
<dbReference type="EMBL" id="VXIT01000001">
    <property type="protein sequence ID" value="KAA6416131.1"/>
    <property type="molecule type" value="Genomic_DNA"/>
</dbReference>
<evidence type="ECO:0000313" key="11">
    <source>
        <dbReference type="EMBL" id="SLM33902.1"/>
    </source>
</evidence>
<dbReference type="InterPro" id="IPR036134">
    <property type="entry name" value="Crypto/Photolyase_FAD-like_sf"/>
</dbReference>
<dbReference type="InterPro" id="IPR036155">
    <property type="entry name" value="Crypto/Photolyase_N_sf"/>
</dbReference>
<comment type="cofactor">
    <cofactor evidence="6">
        <name>FAD</name>
        <dbReference type="ChEBI" id="CHEBI:57692"/>
    </cofactor>
    <text evidence="6">Binds 1 FAD per subunit.</text>
</comment>
<reference evidence="12" key="2">
    <citation type="submission" date="2017-03" db="EMBL/GenBank/DDBJ databases">
        <authorList>
            <person name="Sharma R."/>
            <person name="Thines M."/>
        </authorList>
    </citation>
    <scope>NUCLEOTIDE SEQUENCE [LARGE SCALE GENOMIC DNA]</scope>
</reference>
<feature type="binding site" evidence="6">
    <location>
        <begin position="486"/>
        <end position="488"/>
    </location>
    <ligand>
        <name>FAD</name>
        <dbReference type="ChEBI" id="CHEBI:57692"/>
    </ligand>
</feature>
<evidence type="ECO:0000256" key="4">
    <source>
        <dbReference type="ARBA" id="ARBA00022827"/>
    </source>
</evidence>
<proteinExistence type="inferred from homology"/>
<evidence type="ECO:0000313" key="10">
    <source>
        <dbReference type="EMBL" id="KAA6416131.1"/>
    </source>
</evidence>
<accession>A0A1W5CSY8</accession>
<dbReference type="Pfam" id="PF03441">
    <property type="entry name" value="FAD_binding_7"/>
    <property type="match status" value="1"/>
</dbReference>
<comment type="cofactor">
    <cofactor evidence="1">
        <name>(6R)-5,10-methylene-5,6,7,8-tetrahydrofolate</name>
        <dbReference type="ChEBI" id="CHEBI:15636"/>
    </cofactor>
</comment>
<evidence type="ECO:0000313" key="13">
    <source>
        <dbReference type="Proteomes" id="UP000324767"/>
    </source>
</evidence>
<dbReference type="Proteomes" id="UP000192927">
    <property type="component" value="Unassembled WGS sequence"/>
</dbReference>